<dbReference type="VEuPathDB" id="FungiDB:HCDG_02290"/>
<organism evidence="1 2">
    <name type="scientific">Ajellomyces capsulatus (strain H143)</name>
    <name type="common">Darling's disease fungus</name>
    <name type="synonym">Histoplasma capsulatum</name>
    <dbReference type="NCBI Taxonomy" id="544712"/>
    <lineage>
        <taxon>Eukaryota</taxon>
        <taxon>Fungi</taxon>
        <taxon>Dikarya</taxon>
        <taxon>Ascomycota</taxon>
        <taxon>Pezizomycotina</taxon>
        <taxon>Eurotiomycetes</taxon>
        <taxon>Eurotiomycetidae</taxon>
        <taxon>Onygenales</taxon>
        <taxon>Ajellomycetaceae</taxon>
        <taxon>Histoplasma</taxon>
    </lineage>
</organism>
<evidence type="ECO:0000313" key="1">
    <source>
        <dbReference type="EMBL" id="EER44260.1"/>
    </source>
</evidence>
<evidence type="ECO:0000313" key="2">
    <source>
        <dbReference type="Proteomes" id="UP000002624"/>
    </source>
</evidence>
<dbReference type="EMBL" id="GG692420">
    <property type="protein sequence ID" value="EER44260.1"/>
    <property type="molecule type" value="Genomic_DNA"/>
</dbReference>
<protein>
    <submittedName>
        <fullName evidence="1">Uncharacterized protein</fullName>
    </submittedName>
</protein>
<dbReference type="AlphaFoldDB" id="C6H789"/>
<dbReference type="HOGENOM" id="CLU_1124264_0_0_1"/>
<gene>
    <name evidence="1" type="ORF">HCDG_02290</name>
</gene>
<proteinExistence type="predicted"/>
<dbReference type="Proteomes" id="UP000002624">
    <property type="component" value="Unassembled WGS sequence"/>
</dbReference>
<reference evidence="2" key="1">
    <citation type="submission" date="2009-05" db="EMBL/GenBank/DDBJ databases">
        <title>The genome sequence of Ajellomyces capsulatus strain H143.</title>
        <authorList>
            <person name="Champion M."/>
            <person name="Cuomo C.A."/>
            <person name="Ma L.-J."/>
            <person name="Henn M.R."/>
            <person name="Sil A."/>
            <person name="Goldman B."/>
            <person name="Young S.K."/>
            <person name="Kodira C.D."/>
            <person name="Zeng Q."/>
            <person name="Koehrsen M."/>
            <person name="Alvarado L."/>
            <person name="Berlin A.M."/>
            <person name="Borenstein D."/>
            <person name="Chen Z."/>
            <person name="Engels R."/>
            <person name="Freedman E."/>
            <person name="Gellesch M."/>
            <person name="Goldberg J."/>
            <person name="Griggs A."/>
            <person name="Gujja S."/>
            <person name="Heiman D.I."/>
            <person name="Hepburn T.A."/>
            <person name="Howarth C."/>
            <person name="Jen D."/>
            <person name="Larson L."/>
            <person name="Lewis B."/>
            <person name="Mehta T."/>
            <person name="Park D."/>
            <person name="Pearson M."/>
            <person name="Roberts A."/>
            <person name="Saif S."/>
            <person name="Shea T.D."/>
            <person name="Shenoy N."/>
            <person name="Sisk P."/>
            <person name="Stolte C."/>
            <person name="Sykes S."/>
            <person name="Walk T."/>
            <person name="White J."/>
            <person name="Yandava C."/>
            <person name="Klein B."/>
            <person name="McEwen J.G."/>
            <person name="Puccia R."/>
            <person name="Goldman G.H."/>
            <person name="Felipe M.S."/>
            <person name="Nino-Vega G."/>
            <person name="San-Blas G."/>
            <person name="Taylor J.W."/>
            <person name="Mendoza L."/>
            <person name="Galagan J.E."/>
            <person name="Nusbaum C."/>
            <person name="Birren B.W."/>
        </authorList>
    </citation>
    <scope>NUCLEOTIDE SEQUENCE [LARGE SCALE GENOMIC DNA]</scope>
    <source>
        <strain evidence="2">H143</strain>
    </source>
</reference>
<accession>C6H789</accession>
<sequence>MSYGGCKVVNIQNPNNRSSEKRSVFFFLLVDGGMTSGFGGPSRWAVDYTDDTELLPMLIDRVIVNLKFFLFMNWSLDFIKDVYVIGSWLLESFNPRELRQILSCITCHHLVVVASILLGPGGSSLVRLMVARCLMHQEEHRLGRILLSTAFAKRQQNGMQEQASISYPGVRVSIFEIPAPKPHFPVEVVPDQGEQNAAIARNPCASKNPCQHQRIFSNREPDRIAFSYKGRCCHVKDFQGLKSDQML</sequence>
<name>C6H789_AJECH</name>